<dbReference type="GO" id="GO:0006083">
    <property type="term" value="P:acetate metabolic process"/>
    <property type="evidence" value="ECO:0007669"/>
    <property type="project" value="TreeGrafter"/>
</dbReference>
<gene>
    <name evidence="6" type="primary">ackA</name>
    <name evidence="8" type="ORF">COX41_06915</name>
</gene>
<evidence type="ECO:0000313" key="8">
    <source>
        <dbReference type="EMBL" id="PIP18685.1"/>
    </source>
</evidence>
<evidence type="ECO:0000256" key="2">
    <source>
        <dbReference type="ARBA" id="ARBA00022679"/>
    </source>
</evidence>
<keyword evidence="6" id="KW-0460">Magnesium</keyword>
<comment type="pathway">
    <text evidence="6">Metabolic intermediate biosynthesis; acetyl-CoA biosynthesis; acetyl-CoA from acetate: step 1/2.</text>
</comment>
<dbReference type="GO" id="GO:0008776">
    <property type="term" value="F:acetate kinase activity"/>
    <property type="evidence" value="ECO:0007669"/>
    <property type="project" value="UniProtKB-UniRule"/>
</dbReference>
<dbReference type="HAMAP" id="MF_00020">
    <property type="entry name" value="Acetate_kinase"/>
    <property type="match status" value="1"/>
</dbReference>
<evidence type="ECO:0000256" key="5">
    <source>
        <dbReference type="ARBA" id="ARBA00022840"/>
    </source>
</evidence>
<comment type="catalytic activity">
    <reaction evidence="6">
        <text>acetate + ATP = acetyl phosphate + ADP</text>
        <dbReference type="Rhea" id="RHEA:11352"/>
        <dbReference type="ChEBI" id="CHEBI:22191"/>
        <dbReference type="ChEBI" id="CHEBI:30089"/>
        <dbReference type="ChEBI" id="CHEBI:30616"/>
        <dbReference type="ChEBI" id="CHEBI:456216"/>
        <dbReference type="EC" id="2.7.2.1"/>
    </reaction>
</comment>
<keyword evidence="3 6" id="KW-0547">Nucleotide-binding</keyword>
<dbReference type="GO" id="GO:0000287">
    <property type="term" value="F:magnesium ion binding"/>
    <property type="evidence" value="ECO:0007669"/>
    <property type="project" value="UniProtKB-UniRule"/>
</dbReference>
<feature type="binding site" evidence="6">
    <location>
        <begin position="256"/>
        <end position="258"/>
    </location>
    <ligand>
        <name>ATP</name>
        <dbReference type="ChEBI" id="CHEBI:30616"/>
    </ligand>
</feature>
<keyword evidence="2 6" id="KW-0808">Transferase</keyword>
<dbReference type="PROSITE" id="PS01075">
    <property type="entry name" value="ACETATE_KINASE_1"/>
    <property type="match status" value="1"/>
</dbReference>
<comment type="function">
    <text evidence="6">Catalyzes the formation of acetyl phosphate from acetate and ATP. Can also catalyze the reverse reaction.</text>
</comment>
<feature type="active site" description="Proton donor/acceptor" evidence="6">
    <location>
        <position position="121"/>
    </location>
</feature>
<evidence type="ECO:0000256" key="1">
    <source>
        <dbReference type="ARBA" id="ARBA00008748"/>
    </source>
</evidence>
<comment type="similarity">
    <text evidence="1 6 7">Belongs to the acetokinase family.</text>
</comment>
<sequence>MKILVINSGSSSIKYKLFVMPKEKLLAKGIIEHIGEKGSNVGNHYAGLKLILNKVNSIDAIGHRVVHGAESFKKPVLINNSVIKKIKQCCAIAPLHNPANLAGIIACARLLPGVKQAAVFDTAFHQSIPEYAYIYGLPYEFYSKFCIRKYGFHGTSHEYVAHEAARILKKPINKLKIITCHLGNGCSITAVDRGKSIDTSMGFTPLEGLIMGTRCGDIDPALVTYIMRKEKLDTHEMDILLNKESGLKGISGISNDMRVLEEKAKSGNKRAKLAIDIFIYRIRKYIGAYTAIMSGCDCLVFTAGIGENQKSIRLKITKNIFKHFKKAPKVLVIPTNEELMIAKQTYQLIKEFSPAGGGVSLDKRLRSFPWSR</sequence>
<dbReference type="EC" id="2.7.2.1" evidence="6"/>
<feature type="binding site" evidence="6">
    <location>
        <position position="64"/>
    </location>
    <ligand>
        <name>substrate</name>
    </ligand>
</feature>
<feature type="binding site" evidence="6">
    <location>
        <position position="14"/>
    </location>
    <ligand>
        <name>ATP</name>
        <dbReference type="ChEBI" id="CHEBI:30616"/>
    </ligand>
</feature>
<keyword evidence="6" id="KW-0963">Cytoplasm</keyword>
<dbReference type="PIRSF" id="PIRSF000722">
    <property type="entry name" value="Acetate_prop_kin"/>
    <property type="match status" value="1"/>
</dbReference>
<feature type="binding site" evidence="6">
    <location>
        <begin position="181"/>
        <end position="185"/>
    </location>
    <ligand>
        <name>ATP</name>
        <dbReference type="ChEBI" id="CHEBI:30616"/>
    </ligand>
</feature>
<keyword evidence="5 6" id="KW-0067">ATP-binding</keyword>
<dbReference type="SUPFAM" id="SSF53067">
    <property type="entry name" value="Actin-like ATPase domain"/>
    <property type="match status" value="2"/>
</dbReference>
<evidence type="ECO:0000256" key="3">
    <source>
        <dbReference type="ARBA" id="ARBA00022741"/>
    </source>
</evidence>
<name>A0A2G9YHI2_9BACT</name>
<dbReference type="InterPro" id="IPR000890">
    <property type="entry name" value="Aliphatic_acid_kin_short-chain"/>
</dbReference>
<dbReference type="CDD" id="cd24010">
    <property type="entry name" value="ASKHA_NBD_AcK_PK"/>
    <property type="match status" value="1"/>
</dbReference>
<comment type="subunit">
    <text evidence="6">Homodimer.</text>
</comment>
<dbReference type="Proteomes" id="UP000231292">
    <property type="component" value="Unassembled WGS sequence"/>
</dbReference>
<dbReference type="InterPro" id="IPR004372">
    <property type="entry name" value="Ac/propionate_kinase"/>
</dbReference>
<evidence type="ECO:0000313" key="9">
    <source>
        <dbReference type="Proteomes" id="UP000231292"/>
    </source>
</evidence>
<comment type="cofactor">
    <cofactor evidence="6">
        <name>Mg(2+)</name>
        <dbReference type="ChEBI" id="CHEBI:18420"/>
    </cofactor>
    <cofactor evidence="6">
        <name>Mn(2+)</name>
        <dbReference type="ChEBI" id="CHEBI:29035"/>
    </cofactor>
    <text evidence="6">Mg(2+). Can also accept Mn(2+).</text>
</comment>
<keyword evidence="4 6" id="KW-0418">Kinase</keyword>
<keyword evidence="6" id="KW-0479">Metal-binding</keyword>
<dbReference type="PANTHER" id="PTHR21060">
    <property type="entry name" value="ACETATE KINASE"/>
    <property type="match status" value="1"/>
</dbReference>
<dbReference type="PANTHER" id="PTHR21060:SF15">
    <property type="entry name" value="ACETATE KINASE-RELATED"/>
    <property type="match status" value="1"/>
</dbReference>
<dbReference type="NCBIfam" id="TIGR00016">
    <property type="entry name" value="ackA"/>
    <property type="match status" value="1"/>
</dbReference>
<dbReference type="InterPro" id="IPR023865">
    <property type="entry name" value="Aliphatic_acid_kinase_CS"/>
</dbReference>
<accession>A0A2G9YHI2</accession>
<dbReference type="GO" id="GO:0005737">
    <property type="term" value="C:cytoplasm"/>
    <property type="evidence" value="ECO:0007669"/>
    <property type="project" value="UniProtKB-SubCell"/>
</dbReference>
<proteinExistence type="inferred from homology"/>
<feature type="binding site" evidence="6">
    <location>
        <begin position="304"/>
        <end position="308"/>
    </location>
    <ligand>
        <name>ATP</name>
        <dbReference type="ChEBI" id="CHEBI:30616"/>
    </ligand>
</feature>
<dbReference type="PRINTS" id="PR00471">
    <property type="entry name" value="ACETATEKNASE"/>
</dbReference>
<feature type="binding site" evidence="6">
    <location>
        <position position="337"/>
    </location>
    <ligand>
        <name>Mg(2+)</name>
        <dbReference type="ChEBI" id="CHEBI:18420"/>
    </ligand>
</feature>
<dbReference type="Gene3D" id="3.30.420.40">
    <property type="match status" value="2"/>
</dbReference>
<feature type="site" description="Transition state stabilizer" evidence="6">
    <location>
        <position position="214"/>
    </location>
</feature>
<protein>
    <recommendedName>
        <fullName evidence="6">Acetate kinase</fullName>
        <ecNumber evidence="6">2.7.2.1</ecNumber>
    </recommendedName>
    <alternativeName>
        <fullName evidence="6">Acetokinase</fullName>
    </alternativeName>
</protein>
<dbReference type="PROSITE" id="PS01076">
    <property type="entry name" value="ACETATE_KINASE_2"/>
    <property type="match status" value="1"/>
</dbReference>
<organism evidence="8 9">
    <name type="scientific">Candidatus Sherwoodlollariibacterium unditelluris</name>
    <dbReference type="NCBI Taxonomy" id="1974757"/>
    <lineage>
        <taxon>Bacteria</taxon>
        <taxon>Pseudomonadati</taxon>
        <taxon>Candidatus Omnitrophota</taxon>
        <taxon>Candidatus Sherwoodlollariibacterium</taxon>
    </lineage>
</organism>
<dbReference type="UniPathway" id="UPA00340">
    <property type="reaction ID" value="UER00458"/>
</dbReference>
<feature type="binding site" evidence="6">
    <location>
        <position position="7"/>
    </location>
    <ligand>
        <name>Mg(2+)</name>
        <dbReference type="ChEBI" id="CHEBI:18420"/>
    </ligand>
</feature>
<reference evidence="8 9" key="1">
    <citation type="submission" date="2017-09" db="EMBL/GenBank/DDBJ databases">
        <title>Depth-based differentiation of microbial function through sediment-hosted aquifers and enrichment of novel symbionts in the deep terrestrial subsurface.</title>
        <authorList>
            <person name="Probst A.J."/>
            <person name="Ladd B."/>
            <person name="Jarett J.K."/>
            <person name="Geller-Mcgrath D.E."/>
            <person name="Sieber C.M."/>
            <person name="Emerson J.B."/>
            <person name="Anantharaman K."/>
            <person name="Thomas B.C."/>
            <person name="Malmstrom R."/>
            <person name="Stieglmeier M."/>
            <person name="Klingl A."/>
            <person name="Woyke T."/>
            <person name="Ryan C.M."/>
            <person name="Banfield J.F."/>
        </authorList>
    </citation>
    <scope>NUCLEOTIDE SEQUENCE [LARGE SCALE GENOMIC DNA]</scope>
    <source>
        <strain evidence="8">CG23_combo_of_CG06-09_8_20_14_all_41_10</strain>
    </source>
</reference>
<comment type="subcellular location">
    <subcellularLocation>
        <location evidence="6">Cytoplasm</location>
    </subcellularLocation>
</comment>
<feature type="site" description="Transition state stabilizer" evidence="6">
    <location>
        <position position="153"/>
    </location>
</feature>
<dbReference type="GO" id="GO:0005524">
    <property type="term" value="F:ATP binding"/>
    <property type="evidence" value="ECO:0007669"/>
    <property type="project" value="UniProtKB-KW"/>
</dbReference>
<dbReference type="EMBL" id="PCRK01000179">
    <property type="protein sequence ID" value="PIP18685.1"/>
    <property type="molecule type" value="Genomic_DNA"/>
</dbReference>
<dbReference type="GO" id="GO:0006085">
    <property type="term" value="P:acetyl-CoA biosynthetic process"/>
    <property type="evidence" value="ECO:0007669"/>
    <property type="project" value="UniProtKB-UniRule"/>
</dbReference>
<comment type="caution">
    <text evidence="8">The sequence shown here is derived from an EMBL/GenBank/DDBJ whole genome shotgun (WGS) entry which is preliminary data.</text>
</comment>
<dbReference type="Pfam" id="PF00871">
    <property type="entry name" value="Acetate_kinase"/>
    <property type="match status" value="1"/>
</dbReference>
<dbReference type="AlphaFoldDB" id="A0A2G9YHI2"/>
<evidence type="ECO:0000256" key="4">
    <source>
        <dbReference type="ARBA" id="ARBA00022777"/>
    </source>
</evidence>
<dbReference type="InterPro" id="IPR043129">
    <property type="entry name" value="ATPase_NBD"/>
</dbReference>
<evidence type="ECO:0000256" key="6">
    <source>
        <dbReference type="HAMAP-Rule" id="MF_00020"/>
    </source>
</evidence>
<evidence type="ECO:0000256" key="7">
    <source>
        <dbReference type="RuleBase" id="RU003835"/>
    </source>
</evidence>